<sequence length="54" mass="6050">MPWYGSRIVLHAIEIMGMQITATYSAALDPDKQVGRATFRYGTLFNDERGPCTV</sequence>
<organism evidence="1 2">
    <name type="scientific">Caenibius tardaugens NBRC 16725</name>
    <dbReference type="NCBI Taxonomy" id="1219035"/>
    <lineage>
        <taxon>Bacteria</taxon>
        <taxon>Pseudomonadati</taxon>
        <taxon>Pseudomonadota</taxon>
        <taxon>Alphaproteobacteria</taxon>
        <taxon>Sphingomonadales</taxon>
        <taxon>Erythrobacteraceae</taxon>
        <taxon>Caenibius</taxon>
    </lineage>
</organism>
<dbReference type="EMBL" id="BASZ01000001">
    <property type="protein sequence ID" value="GAD47519.1"/>
    <property type="molecule type" value="Genomic_DNA"/>
</dbReference>
<accession>U2ZQ73</accession>
<evidence type="ECO:0000313" key="1">
    <source>
        <dbReference type="EMBL" id="GAD47519.1"/>
    </source>
</evidence>
<gene>
    <name evidence="1" type="ORF">NT2_01_02880</name>
</gene>
<keyword evidence="2" id="KW-1185">Reference proteome</keyword>
<reference evidence="1 2" key="1">
    <citation type="submission" date="2013-09" db="EMBL/GenBank/DDBJ databases">
        <title>Whole genome shotgun sequence of Novosphingobium tardaugens NBRC 16725.</title>
        <authorList>
            <person name="Isaki S."/>
            <person name="Hosoyama A."/>
            <person name="Tsuchikane K."/>
            <person name="Katsumata H."/>
            <person name="Ando Y."/>
            <person name="Yamazaki S."/>
            <person name="Fujita N."/>
        </authorList>
    </citation>
    <scope>NUCLEOTIDE SEQUENCE [LARGE SCALE GENOMIC DNA]</scope>
    <source>
        <strain evidence="1 2">NBRC 16725</strain>
    </source>
</reference>
<dbReference type="Proteomes" id="UP000016568">
    <property type="component" value="Unassembled WGS sequence"/>
</dbReference>
<evidence type="ECO:0000313" key="2">
    <source>
        <dbReference type="Proteomes" id="UP000016568"/>
    </source>
</evidence>
<dbReference type="AlphaFoldDB" id="U2ZQ73"/>
<protein>
    <submittedName>
        <fullName evidence="1">Uncharacterized protein</fullName>
    </submittedName>
</protein>
<comment type="caution">
    <text evidence="1">The sequence shown here is derived from an EMBL/GenBank/DDBJ whole genome shotgun (WGS) entry which is preliminary data.</text>
</comment>
<proteinExistence type="predicted"/>
<name>U2ZQ73_9SPHN</name>